<dbReference type="PANTHER" id="PTHR48048:SF76">
    <property type="entry name" value="UDP-GLYCOSYLTRANSFERASE 708D1-LIKE"/>
    <property type="match status" value="1"/>
</dbReference>
<dbReference type="PRINTS" id="PR01415">
    <property type="entry name" value="ANKYRIN"/>
</dbReference>
<dbReference type="Gene3D" id="1.25.40.20">
    <property type="entry name" value="Ankyrin repeat-containing domain"/>
    <property type="match status" value="2"/>
</dbReference>
<name>A0AAW2D3E5_9ROSI</name>
<organism evidence="5 6">
    <name type="scientific">Lithocarpus litseifolius</name>
    <dbReference type="NCBI Taxonomy" id="425828"/>
    <lineage>
        <taxon>Eukaryota</taxon>
        <taxon>Viridiplantae</taxon>
        <taxon>Streptophyta</taxon>
        <taxon>Embryophyta</taxon>
        <taxon>Tracheophyta</taxon>
        <taxon>Spermatophyta</taxon>
        <taxon>Magnoliopsida</taxon>
        <taxon>eudicotyledons</taxon>
        <taxon>Gunneridae</taxon>
        <taxon>Pentapetalae</taxon>
        <taxon>rosids</taxon>
        <taxon>fabids</taxon>
        <taxon>Fagales</taxon>
        <taxon>Fagaceae</taxon>
        <taxon>Lithocarpus</taxon>
    </lineage>
</organism>
<dbReference type="Pfam" id="PF00201">
    <property type="entry name" value="UDPGT"/>
    <property type="match status" value="1"/>
</dbReference>
<dbReference type="CDD" id="cd03784">
    <property type="entry name" value="GT1_Gtf-like"/>
    <property type="match status" value="1"/>
</dbReference>
<sequence>MSTCNELSQPHQPHVALLPSAGMGHLTPFLRLATKLIHHHCRVTLITTHPTVSLTESQFISRFLSAFPQVTQLQFHLLPLDPSTANSNDPFWLRFEAIHRSAHLLSPILTSLSPPLDAFIYDVSLISSVIPVIESLHISNYILFISSARMFSLFSHYPDFASKAIFGDALEVIPRLKPIPRSSIPPLLLIPDSLFAKIIKEDSPKLPKSNGVLINTFEGLESEALEAFSNRKLVIEGLPPVFAVGTFVPCEFEKGEWDEPLRWLNEQKDGSVVYVSFGSRTAMSRDQLREVGHGLLKSGCRFLWVVKDKQVDKEDEEGLDEVVGHELIEKMKEKGLVVKKWVDQGELLGHRAVGGFVSHCGWNSVTEAAWHGVPILAWPQGGDQKINAEVVEMSGVAKAGFLSGFPGIESVLGPKLPQFEFLNHFNEENQKRYAELDDKFKSSPLLKEYLEKTKLNKEKFENFDCNGLIFKKFSGFAKKFRTSTAYVEPNRVLEIVQQRECQLSKGARSHNARSKGVPVEAIEVTALELLEIWQVVKVLSVIDESASVINSADEEGWAPLHSAASVGNLEIVEVLLSKGADINLKNDGGRTALHYAASKRWMKIAEILISQGAKINLKDKVGRTPLHRAANTGNSELCEFLFEEGAEVDAVDKAGQTPLMNAVICYDKEVALLLIRHGTDVDVEDKEGNIVLGRASADFRPILIDAAKAMLEG</sequence>
<dbReference type="EMBL" id="JAZDWU010000004">
    <property type="protein sequence ID" value="KAL0003751.1"/>
    <property type="molecule type" value="Genomic_DNA"/>
</dbReference>
<feature type="repeat" description="ANK" evidence="4">
    <location>
        <begin position="588"/>
        <end position="620"/>
    </location>
</feature>
<dbReference type="GO" id="GO:0035251">
    <property type="term" value="F:UDP-glucosyltransferase activity"/>
    <property type="evidence" value="ECO:0007669"/>
    <property type="project" value="InterPro"/>
</dbReference>
<dbReference type="SUPFAM" id="SSF48403">
    <property type="entry name" value="Ankyrin repeat"/>
    <property type="match status" value="1"/>
</dbReference>
<accession>A0AAW2D3E5</accession>
<dbReference type="InterPro" id="IPR002110">
    <property type="entry name" value="Ankyrin_rpt"/>
</dbReference>
<keyword evidence="4" id="KW-0040">ANK repeat</keyword>
<keyword evidence="6" id="KW-1185">Reference proteome</keyword>
<keyword evidence="2" id="KW-0328">Glycosyltransferase</keyword>
<evidence type="ECO:0000313" key="5">
    <source>
        <dbReference type="EMBL" id="KAL0003751.1"/>
    </source>
</evidence>
<comment type="caution">
    <text evidence="5">The sequence shown here is derived from an EMBL/GenBank/DDBJ whole genome shotgun (WGS) entry which is preliminary data.</text>
</comment>
<dbReference type="Proteomes" id="UP001459277">
    <property type="component" value="Unassembled WGS sequence"/>
</dbReference>
<dbReference type="InterPro" id="IPR002213">
    <property type="entry name" value="UDP_glucos_trans"/>
</dbReference>
<dbReference type="InterPro" id="IPR036770">
    <property type="entry name" value="Ankyrin_rpt-contain_sf"/>
</dbReference>
<keyword evidence="3" id="KW-0808">Transferase</keyword>
<protein>
    <recommendedName>
        <fullName evidence="7">UDP-glycosyltransferases domain-containing protein</fullName>
    </recommendedName>
</protein>
<dbReference type="PROSITE" id="PS00375">
    <property type="entry name" value="UDPGT"/>
    <property type="match status" value="1"/>
</dbReference>
<feature type="repeat" description="ANK" evidence="4">
    <location>
        <begin position="654"/>
        <end position="686"/>
    </location>
</feature>
<evidence type="ECO:0000256" key="3">
    <source>
        <dbReference type="ARBA" id="ARBA00022679"/>
    </source>
</evidence>
<dbReference type="PROSITE" id="PS50297">
    <property type="entry name" value="ANK_REP_REGION"/>
    <property type="match status" value="4"/>
</dbReference>
<dbReference type="SUPFAM" id="SSF53756">
    <property type="entry name" value="UDP-Glycosyltransferase/glycogen phosphorylase"/>
    <property type="match status" value="1"/>
</dbReference>
<comment type="similarity">
    <text evidence="1">Belongs to the UDP-glycosyltransferase family.</text>
</comment>
<evidence type="ECO:0000256" key="4">
    <source>
        <dbReference type="PROSITE-ProRule" id="PRU00023"/>
    </source>
</evidence>
<dbReference type="Gene3D" id="3.40.50.2000">
    <property type="entry name" value="Glycogen Phosphorylase B"/>
    <property type="match status" value="2"/>
</dbReference>
<evidence type="ECO:0000313" key="6">
    <source>
        <dbReference type="Proteomes" id="UP001459277"/>
    </source>
</evidence>
<evidence type="ECO:0008006" key="7">
    <source>
        <dbReference type="Google" id="ProtNLM"/>
    </source>
</evidence>
<dbReference type="InterPro" id="IPR035595">
    <property type="entry name" value="UDP_glycos_trans_CS"/>
</dbReference>
<proteinExistence type="inferred from homology"/>
<reference evidence="5 6" key="1">
    <citation type="submission" date="2024-01" db="EMBL/GenBank/DDBJ databases">
        <title>A telomere-to-telomere, gap-free genome of sweet tea (Lithocarpus litseifolius).</title>
        <authorList>
            <person name="Zhou J."/>
        </authorList>
    </citation>
    <scope>NUCLEOTIDE SEQUENCE [LARGE SCALE GENOMIC DNA]</scope>
    <source>
        <strain evidence="5">Zhou-2022a</strain>
        <tissue evidence="5">Leaf</tissue>
    </source>
</reference>
<dbReference type="SMART" id="SM00248">
    <property type="entry name" value="ANK"/>
    <property type="match status" value="4"/>
</dbReference>
<evidence type="ECO:0000256" key="1">
    <source>
        <dbReference type="ARBA" id="ARBA00009995"/>
    </source>
</evidence>
<evidence type="ECO:0000256" key="2">
    <source>
        <dbReference type="ARBA" id="ARBA00022676"/>
    </source>
</evidence>
<dbReference type="PANTHER" id="PTHR48048">
    <property type="entry name" value="GLYCOSYLTRANSFERASE"/>
    <property type="match status" value="1"/>
</dbReference>
<dbReference type="FunFam" id="3.40.50.2000:FF:000060">
    <property type="entry name" value="Glycosyltransferase"/>
    <property type="match status" value="1"/>
</dbReference>
<dbReference type="InterPro" id="IPR050481">
    <property type="entry name" value="UDP-glycosyltransf_plant"/>
</dbReference>
<feature type="repeat" description="ANK" evidence="4">
    <location>
        <begin position="555"/>
        <end position="587"/>
    </location>
</feature>
<dbReference type="Pfam" id="PF12796">
    <property type="entry name" value="Ank_2"/>
    <property type="match status" value="1"/>
</dbReference>
<dbReference type="Pfam" id="PF13637">
    <property type="entry name" value="Ank_4"/>
    <property type="match status" value="1"/>
</dbReference>
<feature type="repeat" description="ANK" evidence="4">
    <location>
        <begin position="621"/>
        <end position="653"/>
    </location>
</feature>
<gene>
    <name evidence="5" type="ORF">SO802_011312</name>
</gene>
<dbReference type="PROSITE" id="PS50088">
    <property type="entry name" value="ANK_REPEAT"/>
    <property type="match status" value="4"/>
</dbReference>
<dbReference type="AlphaFoldDB" id="A0AAW2D3E5"/>